<feature type="domain" description="YTH" evidence="3">
    <location>
        <begin position="347"/>
        <end position="488"/>
    </location>
</feature>
<dbReference type="InterPro" id="IPR007275">
    <property type="entry name" value="YTH_domain"/>
</dbReference>
<dbReference type="OMA" id="QDFQTEY"/>
<dbReference type="PANTHER" id="PTHR12357">
    <property type="entry name" value="YTH YT521-B HOMOLOGY DOMAIN-CONTAINING"/>
    <property type="match status" value="1"/>
</dbReference>
<proteinExistence type="inferred from homology"/>
<accession>A0A068TMP3</accession>
<evidence type="ECO:0000256" key="1">
    <source>
        <dbReference type="RuleBase" id="RU369095"/>
    </source>
</evidence>
<dbReference type="PhylomeDB" id="A0A068TMP3"/>
<dbReference type="AlphaFoldDB" id="A0A068TMP3"/>
<dbReference type="Gramene" id="CDO97615">
    <property type="protein sequence ID" value="CDO97615"/>
    <property type="gene ID" value="GSCOC_T00015003001"/>
</dbReference>
<evidence type="ECO:0000259" key="3">
    <source>
        <dbReference type="PROSITE" id="PS50882"/>
    </source>
</evidence>
<organism evidence="4 5">
    <name type="scientific">Coffea canephora</name>
    <name type="common">Robusta coffee</name>
    <dbReference type="NCBI Taxonomy" id="49390"/>
    <lineage>
        <taxon>Eukaryota</taxon>
        <taxon>Viridiplantae</taxon>
        <taxon>Streptophyta</taxon>
        <taxon>Embryophyta</taxon>
        <taxon>Tracheophyta</taxon>
        <taxon>Spermatophyta</taxon>
        <taxon>Magnoliopsida</taxon>
        <taxon>eudicotyledons</taxon>
        <taxon>Gunneridae</taxon>
        <taxon>Pentapetalae</taxon>
        <taxon>asterids</taxon>
        <taxon>lamiids</taxon>
        <taxon>Gentianales</taxon>
        <taxon>Rubiaceae</taxon>
        <taxon>Ixoroideae</taxon>
        <taxon>Gardenieae complex</taxon>
        <taxon>Bertiereae - Coffeeae clade</taxon>
        <taxon>Coffeeae</taxon>
        <taxon>Coffea</taxon>
    </lineage>
</organism>
<reference evidence="5" key="1">
    <citation type="journal article" date="2014" name="Science">
        <title>The coffee genome provides insight into the convergent evolution of caffeine biosynthesis.</title>
        <authorList>
            <person name="Denoeud F."/>
            <person name="Carretero-Paulet L."/>
            <person name="Dereeper A."/>
            <person name="Droc G."/>
            <person name="Guyot R."/>
            <person name="Pietrella M."/>
            <person name="Zheng C."/>
            <person name="Alberti A."/>
            <person name="Anthony F."/>
            <person name="Aprea G."/>
            <person name="Aury J.M."/>
            <person name="Bento P."/>
            <person name="Bernard M."/>
            <person name="Bocs S."/>
            <person name="Campa C."/>
            <person name="Cenci A."/>
            <person name="Combes M.C."/>
            <person name="Crouzillat D."/>
            <person name="Da Silva C."/>
            <person name="Daddiego L."/>
            <person name="De Bellis F."/>
            <person name="Dussert S."/>
            <person name="Garsmeur O."/>
            <person name="Gayraud T."/>
            <person name="Guignon V."/>
            <person name="Jahn K."/>
            <person name="Jamilloux V."/>
            <person name="Joet T."/>
            <person name="Labadie K."/>
            <person name="Lan T."/>
            <person name="Leclercq J."/>
            <person name="Lepelley M."/>
            <person name="Leroy T."/>
            <person name="Li L.T."/>
            <person name="Librado P."/>
            <person name="Lopez L."/>
            <person name="Munoz A."/>
            <person name="Noel B."/>
            <person name="Pallavicini A."/>
            <person name="Perrotta G."/>
            <person name="Poncet V."/>
            <person name="Pot D."/>
            <person name="Priyono X."/>
            <person name="Rigoreau M."/>
            <person name="Rouard M."/>
            <person name="Rozas J."/>
            <person name="Tranchant-Dubreuil C."/>
            <person name="VanBuren R."/>
            <person name="Zhang Q."/>
            <person name="Andrade A.C."/>
            <person name="Argout X."/>
            <person name="Bertrand B."/>
            <person name="de Kochko A."/>
            <person name="Graziosi G."/>
            <person name="Henry R.J."/>
            <person name="Jayarama X."/>
            <person name="Ming R."/>
            <person name="Nagai C."/>
            <person name="Rounsley S."/>
            <person name="Sankoff D."/>
            <person name="Giuliano G."/>
            <person name="Albert V.A."/>
            <person name="Wincker P."/>
            <person name="Lashermes P."/>
        </authorList>
    </citation>
    <scope>NUCLEOTIDE SEQUENCE [LARGE SCALE GENOMIC DNA]</scope>
    <source>
        <strain evidence="5">cv. DH200-94</strain>
    </source>
</reference>
<evidence type="ECO:0000256" key="2">
    <source>
        <dbReference type="SAM" id="MobiDB-lite"/>
    </source>
</evidence>
<protein>
    <recommendedName>
        <fullName evidence="1">YTH domain-containing family protein</fullName>
    </recommendedName>
</protein>
<name>A0A068TMP3_COFCA</name>
<dbReference type="OrthoDB" id="306690at2759"/>
<dbReference type="GO" id="GO:0061157">
    <property type="term" value="P:mRNA destabilization"/>
    <property type="evidence" value="ECO:0007669"/>
    <property type="project" value="TreeGrafter"/>
</dbReference>
<dbReference type="PANTHER" id="PTHR12357:SF95">
    <property type="entry name" value="YTH DOMAIN-CONTAINING FAMILY PROTEIN"/>
    <property type="match status" value="1"/>
</dbReference>
<dbReference type="Pfam" id="PF04146">
    <property type="entry name" value="YTH"/>
    <property type="match status" value="1"/>
</dbReference>
<feature type="compositionally biased region" description="Polar residues" evidence="2">
    <location>
        <begin position="32"/>
        <end position="44"/>
    </location>
</feature>
<feature type="region of interest" description="Disordered" evidence="2">
    <location>
        <begin position="286"/>
        <end position="325"/>
    </location>
</feature>
<feature type="region of interest" description="Disordered" evidence="2">
    <location>
        <begin position="1"/>
        <end position="64"/>
    </location>
</feature>
<sequence>MAGERIIENSEQMVQGLKPDSAAVKPEKDMASNKNGLASDTASPLPTLGDVTTGLKGDNQNLDAEQGVYYPPTSCYNYYYPGYNGTFNQLDDQGYLAMGGGYSGIPSDNSSLLYYLPGYNPYNTGFIGADGEQLPYVSSGYFQQPVSYGSEALPPHTWDSMYVGDVKNRVVSKTDDVKAAFGQNESVNSSVINSSKTINSSSTVPLNSKARKFTLPSDFCKSFPHTRPLKPLNKLGPGFPSIENMNGVYPAGKLSAFSNQNRGLYMHYGPMNYQPNGRVWNTYQRSRSRSNFRREGENEASNELSRGPRANGKSEHSKLSADDEQAELTVQRDKYNLEDFQCEYDNGKFYVIKSYSEDDIHKCIKYDVWSSTPNGNKKLDAAFRDAEFKATEKGTKCPIFLFFSVNGSGQFLGVAEMVGQVDFNKNMDFWQLDKWNGFFPVKWHIVKDVPNSLLRHIILENNDNRAVTYSRDTQEIGLKQGLEMLSIFKSYSAKTSLLDDFKFYGGREKSLKAHRSTKPTLQTDVLKEDDSPKPLKEGCKTNGTDLMPSLVNLTKDLSLNPPLPLKSTV</sequence>
<dbReference type="STRING" id="49390.A0A068TMP3"/>
<dbReference type="SMR" id="A0A068TMP3"/>
<feature type="compositionally biased region" description="Basic and acidic residues" evidence="2">
    <location>
        <begin position="312"/>
        <end position="321"/>
    </location>
</feature>
<comment type="function">
    <text evidence="1">Specifically recognizes and binds N6-methyladenosine (m6A)-containing RNAs, and regulates mRNA stability. M6A is a modification present at internal sites of mRNAs and some non-coding RNAs and plays a role in mRNA stability and processing.</text>
</comment>
<evidence type="ECO:0000313" key="4">
    <source>
        <dbReference type="EMBL" id="CDO97615.1"/>
    </source>
</evidence>
<dbReference type="GO" id="GO:0005737">
    <property type="term" value="C:cytoplasm"/>
    <property type="evidence" value="ECO:0007669"/>
    <property type="project" value="TreeGrafter"/>
</dbReference>
<keyword evidence="5" id="KW-1185">Reference proteome</keyword>
<gene>
    <name evidence="4" type="ORF">GSCOC_T00015003001</name>
</gene>
<feature type="compositionally biased region" description="Basic and acidic residues" evidence="2">
    <location>
        <begin position="525"/>
        <end position="539"/>
    </location>
</feature>
<dbReference type="FunCoup" id="A0A068TMP3">
    <property type="interactions" value="1485"/>
</dbReference>
<evidence type="ECO:0000313" key="5">
    <source>
        <dbReference type="Proteomes" id="UP000295252"/>
    </source>
</evidence>
<dbReference type="GO" id="GO:0003729">
    <property type="term" value="F:mRNA binding"/>
    <property type="evidence" value="ECO:0007669"/>
    <property type="project" value="UniProtKB-UniRule"/>
</dbReference>
<dbReference type="Gene3D" id="3.10.590.10">
    <property type="entry name" value="ph1033 like domains"/>
    <property type="match status" value="1"/>
</dbReference>
<dbReference type="CDD" id="cd21134">
    <property type="entry name" value="YTH"/>
    <property type="match status" value="1"/>
</dbReference>
<comment type="similarity">
    <text evidence="1">Belongs to the YTHDF family.</text>
</comment>
<feature type="region of interest" description="Disordered" evidence="2">
    <location>
        <begin position="514"/>
        <end position="543"/>
    </location>
</feature>
<dbReference type="EMBL" id="HG739085">
    <property type="protein sequence ID" value="CDO97615.1"/>
    <property type="molecule type" value="Genomic_DNA"/>
</dbReference>
<dbReference type="InterPro" id="IPR045168">
    <property type="entry name" value="YTH_prot"/>
</dbReference>
<dbReference type="InParanoid" id="A0A068TMP3"/>
<dbReference type="GO" id="GO:1990247">
    <property type="term" value="F:N6-methyladenosine-containing RNA reader activity"/>
    <property type="evidence" value="ECO:0007669"/>
    <property type="project" value="UniProtKB-UniRule"/>
</dbReference>
<keyword evidence="1" id="KW-0694">RNA-binding</keyword>
<dbReference type="Proteomes" id="UP000295252">
    <property type="component" value="Chromosome IV"/>
</dbReference>
<dbReference type="PROSITE" id="PS50882">
    <property type="entry name" value="YTH"/>
    <property type="match status" value="1"/>
</dbReference>